<dbReference type="Pfam" id="PF13602">
    <property type="entry name" value="ADH_zinc_N_2"/>
    <property type="match status" value="1"/>
</dbReference>
<reference evidence="13 14" key="1">
    <citation type="submission" date="2016-04" db="EMBL/GenBank/DDBJ databases">
        <title>A degradative enzymes factory behind the ericoid mycorrhizal symbiosis.</title>
        <authorList>
            <consortium name="DOE Joint Genome Institute"/>
            <person name="Martino E."/>
            <person name="Morin E."/>
            <person name="Grelet G."/>
            <person name="Kuo A."/>
            <person name="Kohler A."/>
            <person name="Daghino S."/>
            <person name="Barry K."/>
            <person name="Choi C."/>
            <person name="Cichocki N."/>
            <person name="Clum A."/>
            <person name="Copeland A."/>
            <person name="Hainaut M."/>
            <person name="Haridas S."/>
            <person name="Labutti K."/>
            <person name="Lindquist E."/>
            <person name="Lipzen A."/>
            <person name="Khouja H.-R."/>
            <person name="Murat C."/>
            <person name="Ohm R."/>
            <person name="Olson A."/>
            <person name="Spatafora J."/>
            <person name="Veneault-Fourrey C."/>
            <person name="Henrissat B."/>
            <person name="Grigoriev I."/>
            <person name="Martin F."/>
            <person name="Perotto S."/>
        </authorList>
    </citation>
    <scope>NUCLEOTIDE SEQUENCE [LARGE SCALE GENOMIC DNA]</scope>
    <source>
        <strain evidence="13 14">E</strain>
    </source>
</reference>
<dbReference type="STRING" id="1095630.A0A2J6TTJ2"/>
<dbReference type="PROSITE" id="PS50075">
    <property type="entry name" value="CARRIER"/>
    <property type="match status" value="1"/>
</dbReference>
<dbReference type="OrthoDB" id="329835at2759"/>
<dbReference type="PROSITE" id="PS52019">
    <property type="entry name" value="PKS_MFAS_DH"/>
    <property type="match status" value="1"/>
</dbReference>
<dbReference type="InterPro" id="IPR029063">
    <property type="entry name" value="SAM-dependent_MTases_sf"/>
</dbReference>
<dbReference type="PANTHER" id="PTHR43775:SF29">
    <property type="entry name" value="ASPERFURANONE POLYKETIDE SYNTHASE AFOG-RELATED"/>
    <property type="match status" value="1"/>
</dbReference>
<keyword evidence="7" id="KW-0012">Acyltransferase</keyword>
<dbReference type="Pfam" id="PF00109">
    <property type="entry name" value="ketoacyl-synt"/>
    <property type="match status" value="1"/>
</dbReference>
<dbReference type="InterPro" id="IPR016035">
    <property type="entry name" value="Acyl_Trfase/lysoPLipase"/>
</dbReference>
<sequence length="2420" mass="265184">MVPLTGLGFLSADGKCYTFDSRANGYSRGEGFGMVVLKRMSDAVRDGNVVRAVIRATSSNQDGKSPGITQPTRQGQAVLIREAYEKANLDLSVTRFFEAHGTGTPMGDPIEASAISEVFTPYRSAEEPMFVGALKSNIGHLEGAAGIAGLIKAVAALESGVIPPNIWFEQVNPRIPADKWHLKFPVRPTLWPQHGLRRASVNSFGYGGSNAHVVLDDAHHYMLDRHIDGEHRTTTSPKLPSLGFTETITVADGSLPDHQDLRPNEVHSGSHDGVVNSDRTLPTQVNGTNGHNSTYGDASGDHMRKRIFLFSTNDGDGTRRLAESYHGYLERQSSAIRDEQSYLDDLSYTLLSKRSQFLWRTGAVASDIESLRAALAETPASVRSGANGKLALVFTGQGAQWAAMGRELLRFPVFEASLTDADKYLTKLGCPWSSMLEHMRDDGETMINEAAYSQPICTILQVTLVELLHSWSVVIHAVVGHSSGEIAAAFAAGAISRENAWRIAYYRGKLTSQIGGNGAMLAVGLPPQKVSEYMNEISSPEKGVLSIACYNSPKSVTVSGASANIQALQGRLDQDSVINRRLKVTNAYHSVFMQSIADEYRKLISDLKSPIGYGDEENLSAPTFYSSLTGDLLQLHMLQTPDYWVDNLISPVRFSDAVSKMLTDKPTQTKGSKSAASVFYPVTELLEVGPHAAIQGPLREIMEKIPGMKDVAYRSILKRNSDAEDTALEAACWLWCRGQAIDIEAINGTNAGASTAKMLVDLPPYPFNHSKSYWKESRLSKGYRFRQHPRLELLGAPVPDWNKNNATWRNWIRLSENPWVRDHRVTGSLLYPGAGMLVMAIEASKQLLNPQKSLKGFRMKEVVFKLALRIPTAAEGIEMHFHVRPYFDSTSSTSSNWNEFQLCSYDGEGWRDHCRGLIQPEYETPVNPVDNGIEEEIFLQQRAESSKNAETACTKSVSSKQLYELLRTSGFDFGETFQTLSNISIDKNQGAIATVKAPNIKSKMAHGYVQPHLIHPTTLDGVMQSVIVALTRGGREVRDAMVPNAIGQLWISAEADATYEALRVSAKAEHLGLRQATASVIAWNIVSGKPLITIDGFVSTAISSGLSDQQGNRSAHRHLCFNLDWKPDVTFCNQGSLMKLFPPSEELARVDPTELIADVEGICYMYLRRYMKIHVEDQITDAKPWYRKYISWARHQLSRHARGELIHDGNGNWDQIADDDVAFAKLEAKLENSSPEAKISVIVGRALPDILSGKVDPLELLFSGSLAEDVYRHGTGGELCYSSLTNYLDALAHKHSDLVILEVGAGTGGATLSVLNTLTRHGESEVGAGRFERYDFTDISSSFFENAKVTFKSTVDRMRFQTFNIEKDPLEQGFQADQYDLIIAGNVVHATKNIDHTLKNLRKLLKPGGTLILHELTNTALVRTGFAIGLVPGWWLSEEPHRVWGPLMSASDWEVHLKRSGYTGVDLCFEDYPYEPNRINSILIAKGEASVPQPRALPPVIIVIDGNSDFQNSVAKEIQRGISSLGAPRCEVAAIHQLDGTDFAGKLCVVLADVEGGSLLEHVDEAKLKILQKMTTKLASLVWLTLGGGPASQNPNGEMVTGLARVMRQENPTLSFITIAIARLRGAAVVAETTTSIINSTLVKRARDARDASDNAFYESEGVIHISRLVEASYMNDAIIRKTTQPAAQKQQFGSDPERTLKLVVGSPGLLDTLQFVDDAVYEQPMAEGHVEFKVEAAGLNFLDIMIALGQVTGNDLGVEGAGVVTRTGPNSKFKIGDKVCGIAPGTFSTYARTLETSITAMPENLSFRVAAGLSVVFVTAYCALYSIADIQRGESVLIHAAAGGVGQACIQLAKVRGAEIYATVGSTEKRDLLIDTYGISKDRIFSSRDLTFAQGIKRVTKGRGVDVAVNSLSGDALRATWDCIAPFGRFVEVGKIDIYSSARLNMEKFKNNVRFEFVDISFLARNKGQEFSAIMEDLMSHVRDGHIGQLHPTRAFGFGEMNEAFRYMQSGAHSGKIIMEPHADDVTSVVPPTKSAYDFDPAASFVISGGLGGLGRSMARWMSARGAKYLILLSRSGNTRDSSRELVSDLESMGVNVATPQCDVSDINSLTKALDDCYAKGFPKAKGCIQGSMVLKDGLFENMTVEDYYTAVRPKLHASWNLHNILPKDMDFFILLSSLATVVGNRGQANYNIGNSFQDALARYRVLNGLKAIALDLAMILSVGYVAETDSDLVNHLRDLGAEPIREEEFHAILDELCNPSLPLQPFIKAQITLGLQMPETRISTGAEEPGWFRDPLFQHLHRIRTLEGAPDSDDKKVNYGPLLAAAESFEVATNIVYHALVEKLTKALNISPGDIDLTKPIHSLGVDSLIAIELRTWILKQLDADVAVFDMMELSSMRALAGLIASRSGFVTREEQED</sequence>
<feature type="domain" description="Ketosynthase family 3 (KS3)" evidence="11">
    <location>
        <begin position="1"/>
        <end position="217"/>
    </location>
</feature>
<dbReference type="Gene3D" id="3.90.180.10">
    <property type="entry name" value="Medium-chain alcohol dehydrogenases, catalytic domain"/>
    <property type="match status" value="1"/>
</dbReference>
<feature type="region of interest" description="C-terminal hotdog fold" evidence="8">
    <location>
        <begin position="954"/>
        <end position="1108"/>
    </location>
</feature>
<dbReference type="SUPFAM" id="SSF47336">
    <property type="entry name" value="ACP-like"/>
    <property type="match status" value="1"/>
</dbReference>
<dbReference type="Pfam" id="PF00550">
    <property type="entry name" value="PP-binding"/>
    <property type="match status" value="1"/>
</dbReference>
<dbReference type="InterPro" id="IPR049900">
    <property type="entry name" value="PKS_mFAS_DH"/>
</dbReference>
<evidence type="ECO:0000256" key="5">
    <source>
        <dbReference type="ARBA" id="ARBA00023002"/>
    </source>
</evidence>
<feature type="active site" description="Proton acceptor; for dehydratase activity" evidence="8">
    <location>
        <position position="823"/>
    </location>
</feature>
<dbReference type="InterPro" id="IPR056501">
    <property type="entry name" value="NAD-bd_HRPKS_sdrA"/>
</dbReference>
<dbReference type="InterPro" id="IPR014043">
    <property type="entry name" value="Acyl_transferase_dom"/>
</dbReference>
<dbReference type="InterPro" id="IPR016036">
    <property type="entry name" value="Malonyl_transacylase_ACP-bd"/>
</dbReference>
<dbReference type="CDD" id="cd00833">
    <property type="entry name" value="PKS"/>
    <property type="match status" value="1"/>
</dbReference>
<dbReference type="GO" id="GO:0030639">
    <property type="term" value="P:polyketide biosynthetic process"/>
    <property type="evidence" value="ECO:0007669"/>
    <property type="project" value="UniProtKB-ARBA"/>
</dbReference>
<dbReference type="GO" id="GO:0004312">
    <property type="term" value="F:fatty acid synthase activity"/>
    <property type="evidence" value="ECO:0007669"/>
    <property type="project" value="TreeGrafter"/>
</dbReference>
<feature type="domain" description="Carrier" evidence="10">
    <location>
        <begin position="2333"/>
        <end position="2410"/>
    </location>
</feature>
<dbReference type="InterPro" id="IPR011032">
    <property type="entry name" value="GroES-like_sf"/>
</dbReference>
<dbReference type="GO" id="GO:0006633">
    <property type="term" value="P:fatty acid biosynthetic process"/>
    <property type="evidence" value="ECO:0007669"/>
    <property type="project" value="TreeGrafter"/>
</dbReference>
<dbReference type="InterPro" id="IPR049551">
    <property type="entry name" value="PKS_DH_C"/>
</dbReference>
<dbReference type="InterPro" id="IPR006162">
    <property type="entry name" value="Ppantetheine_attach_site"/>
</dbReference>
<keyword evidence="5" id="KW-0560">Oxidoreductase</keyword>
<evidence type="ECO:0000256" key="3">
    <source>
        <dbReference type="ARBA" id="ARBA00022679"/>
    </source>
</evidence>
<proteinExistence type="predicted"/>
<dbReference type="GO" id="GO:0031177">
    <property type="term" value="F:phosphopantetheine binding"/>
    <property type="evidence" value="ECO:0007669"/>
    <property type="project" value="InterPro"/>
</dbReference>
<dbReference type="InterPro" id="IPR001227">
    <property type="entry name" value="Ac_transferase_dom_sf"/>
</dbReference>
<dbReference type="SUPFAM" id="SSF50129">
    <property type="entry name" value="GroES-like"/>
    <property type="match status" value="1"/>
</dbReference>
<dbReference type="InterPro" id="IPR020841">
    <property type="entry name" value="PKS_Beta-ketoAc_synthase_dom"/>
</dbReference>
<evidence type="ECO:0000256" key="8">
    <source>
        <dbReference type="PROSITE-ProRule" id="PRU01363"/>
    </source>
</evidence>
<dbReference type="InterPro" id="IPR036736">
    <property type="entry name" value="ACP-like_sf"/>
</dbReference>
<dbReference type="Pfam" id="PF00698">
    <property type="entry name" value="Acyl_transf_1"/>
    <property type="match status" value="1"/>
</dbReference>
<evidence type="ECO:0000259" key="10">
    <source>
        <dbReference type="PROSITE" id="PS50075"/>
    </source>
</evidence>
<dbReference type="Gene3D" id="3.40.366.10">
    <property type="entry name" value="Malonyl-Coenzyme A Acyl Carrier Protein, domain 2"/>
    <property type="match status" value="1"/>
</dbReference>
<dbReference type="InterPro" id="IPR014031">
    <property type="entry name" value="Ketoacyl_synth_C"/>
</dbReference>
<evidence type="ECO:0000256" key="7">
    <source>
        <dbReference type="ARBA" id="ARBA00023315"/>
    </source>
</evidence>
<dbReference type="InterPro" id="IPR032821">
    <property type="entry name" value="PKS_assoc"/>
</dbReference>
<feature type="compositionally biased region" description="Polar residues" evidence="9">
    <location>
        <begin position="277"/>
        <end position="296"/>
    </location>
</feature>
<dbReference type="CDD" id="cd02440">
    <property type="entry name" value="AdoMet_MTases"/>
    <property type="match status" value="1"/>
</dbReference>
<dbReference type="PROSITE" id="PS52004">
    <property type="entry name" value="KS3_2"/>
    <property type="match status" value="1"/>
</dbReference>
<keyword evidence="1" id="KW-0596">Phosphopantetheine</keyword>
<dbReference type="InterPro" id="IPR036291">
    <property type="entry name" value="NAD(P)-bd_dom_sf"/>
</dbReference>
<dbReference type="SMART" id="SM00829">
    <property type="entry name" value="PKS_ER"/>
    <property type="match status" value="1"/>
</dbReference>
<protein>
    <submittedName>
        <fullName evidence="13">Fatty acid synthase S-acetyltransferase</fullName>
    </submittedName>
</protein>
<dbReference type="Pfam" id="PF21089">
    <property type="entry name" value="PKS_DH_N"/>
    <property type="match status" value="1"/>
</dbReference>
<feature type="domain" description="PKS/mFAS DH" evidence="12">
    <location>
        <begin position="791"/>
        <end position="1108"/>
    </location>
</feature>
<dbReference type="Pfam" id="PF08240">
    <property type="entry name" value="ADH_N"/>
    <property type="match status" value="1"/>
</dbReference>
<organism evidence="13 14">
    <name type="scientific">Hyaloscypha bicolor E</name>
    <dbReference type="NCBI Taxonomy" id="1095630"/>
    <lineage>
        <taxon>Eukaryota</taxon>
        <taxon>Fungi</taxon>
        <taxon>Dikarya</taxon>
        <taxon>Ascomycota</taxon>
        <taxon>Pezizomycotina</taxon>
        <taxon>Leotiomycetes</taxon>
        <taxon>Helotiales</taxon>
        <taxon>Hyaloscyphaceae</taxon>
        <taxon>Hyaloscypha</taxon>
        <taxon>Hyaloscypha bicolor</taxon>
    </lineage>
</organism>
<dbReference type="Pfam" id="PF16197">
    <property type="entry name" value="KAsynt_C_assoc"/>
    <property type="match status" value="1"/>
</dbReference>
<evidence type="ECO:0000256" key="9">
    <source>
        <dbReference type="SAM" id="MobiDB-lite"/>
    </source>
</evidence>
<dbReference type="InterPro" id="IPR020843">
    <property type="entry name" value="ER"/>
</dbReference>
<keyword evidence="4" id="KW-0521">NADP</keyword>
<dbReference type="GO" id="GO:0008270">
    <property type="term" value="F:zinc ion binding"/>
    <property type="evidence" value="ECO:0007669"/>
    <property type="project" value="InterPro"/>
</dbReference>
<dbReference type="Gene3D" id="3.40.50.720">
    <property type="entry name" value="NAD(P)-binding Rossmann-like Domain"/>
    <property type="match status" value="1"/>
</dbReference>
<dbReference type="SMART" id="SM00825">
    <property type="entry name" value="PKS_KS"/>
    <property type="match status" value="1"/>
</dbReference>
<dbReference type="InParanoid" id="A0A2J6TTJ2"/>
<evidence type="ECO:0000256" key="4">
    <source>
        <dbReference type="ARBA" id="ARBA00022857"/>
    </source>
</evidence>
<keyword evidence="3 13" id="KW-0808">Transferase</keyword>
<dbReference type="InterPro" id="IPR014030">
    <property type="entry name" value="Ketoacyl_synth_N"/>
</dbReference>
<dbReference type="Gene3D" id="3.40.47.10">
    <property type="match status" value="1"/>
</dbReference>
<feature type="region of interest" description="Disordered" evidence="9">
    <location>
        <begin position="267"/>
        <end position="298"/>
    </location>
</feature>
<keyword evidence="6" id="KW-0511">Multifunctional enzyme</keyword>
<dbReference type="InterPro" id="IPR002364">
    <property type="entry name" value="Quin_OxRdtase/zeta-crystal_CS"/>
</dbReference>
<dbReference type="Proteomes" id="UP000235371">
    <property type="component" value="Unassembled WGS sequence"/>
</dbReference>
<dbReference type="SUPFAM" id="SSF53335">
    <property type="entry name" value="S-adenosyl-L-methionine-dependent methyltransferases"/>
    <property type="match status" value="1"/>
</dbReference>
<dbReference type="InterPro" id="IPR049552">
    <property type="entry name" value="PKS_DH_N"/>
</dbReference>
<dbReference type="GO" id="GO:1901336">
    <property type="term" value="P:lactone biosynthetic process"/>
    <property type="evidence" value="ECO:0007669"/>
    <property type="project" value="UniProtKB-ARBA"/>
</dbReference>
<dbReference type="Gene3D" id="1.10.1200.10">
    <property type="entry name" value="ACP-like"/>
    <property type="match status" value="1"/>
</dbReference>
<dbReference type="SMART" id="SM00826">
    <property type="entry name" value="PKS_DH"/>
    <property type="match status" value="1"/>
</dbReference>
<keyword evidence="2" id="KW-0597">Phosphoprotein</keyword>
<feature type="region of interest" description="N-terminal hotdog fold" evidence="8">
    <location>
        <begin position="791"/>
        <end position="925"/>
    </location>
</feature>
<gene>
    <name evidence="13" type="ORF">K444DRAFT_169430</name>
</gene>
<dbReference type="Pfam" id="PF08659">
    <property type="entry name" value="KR"/>
    <property type="match status" value="1"/>
</dbReference>
<accession>A0A2J6TTJ2</accession>
<dbReference type="InterPro" id="IPR020807">
    <property type="entry name" value="PKS_DH"/>
</dbReference>
<evidence type="ECO:0000313" key="14">
    <source>
        <dbReference type="Proteomes" id="UP000235371"/>
    </source>
</evidence>
<dbReference type="Pfam" id="PF14765">
    <property type="entry name" value="PS-DH"/>
    <property type="match status" value="1"/>
</dbReference>
<dbReference type="InterPro" id="IPR013217">
    <property type="entry name" value="Methyltransf_12"/>
</dbReference>
<dbReference type="InterPro" id="IPR050091">
    <property type="entry name" value="PKS_NRPS_Biosynth_Enz"/>
</dbReference>
<dbReference type="SMART" id="SM00827">
    <property type="entry name" value="PKS_AT"/>
    <property type="match status" value="1"/>
</dbReference>
<dbReference type="RefSeq" id="XP_024743239.1">
    <property type="nucleotide sequence ID" value="XM_024870722.1"/>
</dbReference>
<name>A0A2J6TTJ2_9HELO</name>
<dbReference type="PROSITE" id="PS00012">
    <property type="entry name" value="PHOSPHOPANTETHEINE"/>
    <property type="match status" value="1"/>
</dbReference>
<evidence type="ECO:0000259" key="11">
    <source>
        <dbReference type="PROSITE" id="PS52004"/>
    </source>
</evidence>
<dbReference type="Gene3D" id="3.30.70.3290">
    <property type="match status" value="1"/>
</dbReference>
<dbReference type="Pfam" id="PF08242">
    <property type="entry name" value="Methyltransf_12"/>
    <property type="match status" value="1"/>
</dbReference>
<dbReference type="EMBL" id="KZ613745">
    <property type="protein sequence ID" value="PMD66335.1"/>
    <property type="molecule type" value="Genomic_DNA"/>
</dbReference>
<dbReference type="CDD" id="cd05195">
    <property type="entry name" value="enoyl_red"/>
    <property type="match status" value="1"/>
</dbReference>
<dbReference type="Gene3D" id="3.40.50.150">
    <property type="entry name" value="Vaccinia Virus protein VP39"/>
    <property type="match status" value="1"/>
</dbReference>
<dbReference type="InterPro" id="IPR020806">
    <property type="entry name" value="PKS_PP-bd"/>
</dbReference>
<dbReference type="SUPFAM" id="SSF52151">
    <property type="entry name" value="FabD/lysophospholipase-like"/>
    <property type="match status" value="1"/>
</dbReference>
<dbReference type="Gene3D" id="3.10.129.110">
    <property type="entry name" value="Polyketide synthase dehydratase"/>
    <property type="match status" value="1"/>
</dbReference>
<dbReference type="SUPFAM" id="SSF51735">
    <property type="entry name" value="NAD(P)-binding Rossmann-fold domains"/>
    <property type="match status" value="2"/>
</dbReference>
<dbReference type="InterPro" id="IPR013968">
    <property type="entry name" value="PKS_KR"/>
</dbReference>
<dbReference type="InterPro" id="IPR009081">
    <property type="entry name" value="PP-bd_ACP"/>
</dbReference>
<dbReference type="InterPro" id="IPR013154">
    <property type="entry name" value="ADH-like_N"/>
</dbReference>
<dbReference type="GO" id="GO:0016491">
    <property type="term" value="F:oxidoreductase activity"/>
    <property type="evidence" value="ECO:0007669"/>
    <property type="project" value="UniProtKB-KW"/>
</dbReference>
<dbReference type="Pfam" id="PF23114">
    <property type="entry name" value="NAD-bd_HRPKS_sdrA"/>
    <property type="match status" value="1"/>
</dbReference>
<dbReference type="Pfam" id="PF02801">
    <property type="entry name" value="Ketoacyl-synt_C"/>
    <property type="match status" value="1"/>
</dbReference>
<evidence type="ECO:0000256" key="2">
    <source>
        <dbReference type="ARBA" id="ARBA00022553"/>
    </source>
</evidence>
<dbReference type="SUPFAM" id="SSF55048">
    <property type="entry name" value="Probable ACP-binding domain of malonyl-CoA ACP transacylase"/>
    <property type="match status" value="1"/>
</dbReference>
<evidence type="ECO:0000256" key="1">
    <source>
        <dbReference type="ARBA" id="ARBA00022450"/>
    </source>
</evidence>
<feature type="active site" description="Proton donor; for dehydratase activity" evidence="8">
    <location>
        <position position="1020"/>
    </location>
</feature>
<dbReference type="SMART" id="SM00823">
    <property type="entry name" value="PKS_PP"/>
    <property type="match status" value="1"/>
</dbReference>
<dbReference type="SUPFAM" id="SSF53901">
    <property type="entry name" value="Thiolase-like"/>
    <property type="match status" value="1"/>
</dbReference>
<evidence type="ECO:0000313" key="13">
    <source>
        <dbReference type="EMBL" id="PMD66335.1"/>
    </source>
</evidence>
<keyword evidence="14" id="KW-1185">Reference proteome</keyword>
<dbReference type="InterPro" id="IPR016039">
    <property type="entry name" value="Thiolase-like"/>
</dbReference>
<dbReference type="SMART" id="SM00822">
    <property type="entry name" value="PKS_KR"/>
    <property type="match status" value="1"/>
</dbReference>
<dbReference type="PANTHER" id="PTHR43775">
    <property type="entry name" value="FATTY ACID SYNTHASE"/>
    <property type="match status" value="1"/>
</dbReference>
<dbReference type="InterPro" id="IPR042104">
    <property type="entry name" value="PKS_dehydratase_sf"/>
</dbReference>
<evidence type="ECO:0000259" key="12">
    <source>
        <dbReference type="PROSITE" id="PS52019"/>
    </source>
</evidence>
<dbReference type="InterPro" id="IPR057326">
    <property type="entry name" value="KR_dom"/>
</dbReference>
<dbReference type="PROSITE" id="PS01162">
    <property type="entry name" value="QOR_ZETA_CRYSTAL"/>
    <property type="match status" value="1"/>
</dbReference>
<evidence type="ECO:0000256" key="6">
    <source>
        <dbReference type="ARBA" id="ARBA00023268"/>
    </source>
</evidence>
<dbReference type="FunFam" id="3.40.50.720:FF:000209">
    <property type="entry name" value="Polyketide synthase Pks12"/>
    <property type="match status" value="1"/>
</dbReference>
<dbReference type="GeneID" id="36578804"/>